<dbReference type="InterPro" id="IPR013083">
    <property type="entry name" value="Znf_RING/FYVE/PHD"/>
</dbReference>
<evidence type="ECO:0000313" key="7">
    <source>
        <dbReference type="EMBL" id="KAF6175230.1"/>
    </source>
</evidence>
<dbReference type="InterPro" id="IPR045210">
    <property type="entry name" value="RING-Ubox_PUB"/>
</dbReference>
<dbReference type="Gene3D" id="1.25.10.10">
    <property type="entry name" value="Leucine-rich Repeat Variant"/>
    <property type="match status" value="1"/>
</dbReference>
<evidence type="ECO:0000313" key="8">
    <source>
        <dbReference type="Proteomes" id="UP000541444"/>
    </source>
</evidence>
<keyword evidence="8" id="KW-1185">Reference proteome</keyword>
<proteinExistence type="predicted"/>
<comment type="caution">
    <text evidence="7">The sequence shown here is derived from an EMBL/GenBank/DDBJ whole genome shotgun (WGS) entry which is preliminary data.</text>
</comment>
<evidence type="ECO:0000259" key="6">
    <source>
        <dbReference type="PROSITE" id="PS51698"/>
    </source>
</evidence>
<dbReference type="SUPFAM" id="SSF57850">
    <property type="entry name" value="RING/U-box"/>
    <property type="match status" value="1"/>
</dbReference>
<comment type="catalytic activity">
    <reaction evidence="1">
        <text>S-ubiquitinyl-[E2 ubiquitin-conjugating enzyme]-L-cysteine + [acceptor protein]-L-lysine = [E2 ubiquitin-conjugating enzyme]-L-cysteine + N(6)-ubiquitinyl-[acceptor protein]-L-lysine.</text>
        <dbReference type="EC" id="2.3.2.27"/>
    </reaction>
</comment>
<dbReference type="PROSITE" id="PS51698">
    <property type="entry name" value="U_BOX"/>
    <property type="match status" value="1"/>
</dbReference>
<dbReference type="EC" id="2.3.2.27" evidence="3"/>
<dbReference type="AlphaFoldDB" id="A0A7J7P7A6"/>
<evidence type="ECO:0000256" key="2">
    <source>
        <dbReference type="ARBA" id="ARBA00004906"/>
    </source>
</evidence>
<dbReference type="GO" id="GO:0061630">
    <property type="term" value="F:ubiquitin protein ligase activity"/>
    <property type="evidence" value="ECO:0007669"/>
    <property type="project" value="UniProtKB-EC"/>
</dbReference>
<organism evidence="7 8">
    <name type="scientific">Kingdonia uniflora</name>
    <dbReference type="NCBI Taxonomy" id="39325"/>
    <lineage>
        <taxon>Eukaryota</taxon>
        <taxon>Viridiplantae</taxon>
        <taxon>Streptophyta</taxon>
        <taxon>Embryophyta</taxon>
        <taxon>Tracheophyta</taxon>
        <taxon>Spermatophyta</taxon>
        <taxon>Magnoliopsida</taxon>
        <taxon>Ranunculales</taxon>
        <taxon>Circaeasteraceae</taxon>
        <taxon>Kingdonia</taxon>
    </lineage>
</organism>
<dbReference type="SMART" id="SM00504">
    <property type="entry name" value="Ubox"/>
    <property type="match status" value="1"/>
</dbReference>
<dbReference type="InterPro" id="IPR003613">
    <property type="entry name" value="Ubox_domain"/>
</dbReference>
<keyword evidence="5" id="KW-0833">Ubl conjugation pathway</keyword>
<accession>A0A7J7P7A6</accession>
<reference evidence="7 8" key="1">
    <citation type="journal article" date="2020" name="IScience">
        <title>Genome Sequencing of the Endangered Kingdonia uniflora (Circaeasteraceae, Ranunculales) Reveals Potential Mechanisms of Evolutionary Specialization.</title>
        <authorList>
            <person name="Sun Y."/>
            <person name="Deng T."/>
            <person name="Zhang A."/>
            <person name="Moore M.J."/>
            <person name="Landis J.B."/>
            <person name="Lin N."/>
            <person name="Zhang H."/>
            <person name="Zhang X."/>
            <person name="Huang J."/>
            <person name="Zhang X."/>
            <person name="Sun H."/>
            <person name="Wang H."/>
        </authorList>
    </citation>
    <scope>NUCLEOTIDE SEQUENCE [LARGE SCALE GENOMIC DNA]</scope>
    <source>
        <strain evidence="7">TB1705</strain>
        <tissue evidence="7">Leaf</tissue>
    </source>
</reference>
<comment type="pathway">
    <text evidence="2">Protein modification; protein ubiquitination.</text>
</comment>
<evidence type="ECO:0000256" key="1">
    <source>
        <dbReference type="ARBA" id="ARBA00000900"/>
    </source>
</evidence>
<dbReference type="OrthoDB" id="7537227at2759"/>
<dbReference type="InterPro" id="IPR011989">
    <property type="entry name" value="ARM-like"/>
</dbReference>
<name>A0A7J7P7A6_9MAGN</name>
<dbReference type="GO" id="GO:0016567">
    <property type="term" value="P:protein ubiquitination"/>
    <property type="evidence" value="ECO:0007669"/>
    <property type="project" value="UniProtKB-UniPathway"/>
</dbReference>
<feature type="domain" description="U-box" evidence="6">
    <location>
        <begin position="113"/>
        <end position="188"/>
    </location>
</feature>
<dbReference type="Gene3D" id="3.30.40.10">
    <property type="entry name" value="Zinc/RING finger domain, C3HC4 (zinc finger)"/>
    <property type="match status" value="1"/>
</dbReference>
<dbReference type="UniPathway" id="UPA00143"/>
<dbReference type="CDD" id="cd16664">
    <property type="entry name" value="RING-Ubox_PUB"/>
    <property type="match status" value="1"/>
</dbReference>
<dbReference type="Proteomes" id="UP000541444">
    <property type="component" value="Unassembled WGS sequence"/>
</dbReference>
<dbReference type="Pfam" id="PF25598">
    <property type="entry name" value="ARM_PUB"/>
    <property type="match status" value="1"/>
</dbReference>
<evidence type="ECO:0000256" key="5">
    <source>
        <dbReference type="ARBA" id="ARBA00022786"/>
    </source>
</evidence>
<dbReference type="SUPFAM" id="SSF48371">
    <property type="entry name" value="ARM repeat"/>
    <property type="match status" value="1"/>
</dbReference>
<dbReference type="PANTHER" id="PTHR23315:SF265">
    <property type="entry name" value="U-BOX DOMAIN-CONTAINING PROTEIN 46-RELATED"/>
    <property type="match status" value="1"/>
</dbReference>
<dbReference type="PANTHER" id="PTHR23315">
    <property type="entry name" value="U BOX DOMAIN-CONTAINING"/>
    <property type="match status" value="1"/>
</dbReference>
<dbReference type="EMBL" id="JACGCM010000203">
    <property type="protein sequence ID" value="KAF6175230.1"/>
    <property type="molecule type" value="Genomic_DNA"/>
</dbReference>
<dbReference type="InterPro" id="IPR058678">
    <property type="entry name" value="ARM_PUB"/>
</dbReference>
<keyword evidence="4" id="KW-0808">Transferase</keyword>
<dbReference type="Pfam" id="PF04564">
    <property type="entry name" value="U-box"/>
    <property type="match status" value="1"/>
</dbReference>
<evidence type="ECO:0000256" key="4">
    <source>
        <dbReference type="ARBA" id="ARBA00022679"/>
    </source>
</evidence>
<dbReference type="InterPro" id="IPR016024">
    <property type="entry name" value="ARM-type_fold"/>
</dbReference>
<gene>
    <name evidence="7" type="ORF">GIB67_030448</name>
</gene>
<evidence type="ECO:0000256" key="3">
    <source>
        <dbReference type="ARBA" id="ARBA00012483"/>
    </source>
</evidence>
<protein>
    <recommendedName>
        <fullName evidence="3">RING-type E3 ubiquitin transferase</fullName>
        <ecNumber evidence="3">2.3.2.27</ecNumber>
    </recommendedName>
</protein>
<sequence>MSSDQEGVNSSEIAESSTSSNIVAKATSLSNEVERLMRVDVDTQDFPTFMKVTMATVSELMKLKADLKDELRVLVGMITQEEGQSVGRDVFVKAQDILAALKAMKFDVEKADPMPEQFKCPISKQIMVDPVILTSAVTYERQNIQACLDAGCEICPESKKPLGHFKDPISNEFAKETISQWCKKHGIPLRAPALISDAEKLPISKEEKQIFSDVMIRLVAHTLPAQKQAAKDMHKLTLVFPQFRAYFAEDKLAISNLLSPLEHLDEDADKELQEDIIETVFNILTHYENIKGFANSPDAISCVIKGLDTGNAKTKVSAANILFTLSTYNDNKLVIGDCGGLKSLLHIIEEEEDYSSMMYAAKAILNLCMIKRNRLKAIDDGAVKVILKKVSDGAYVYELWAILGMLSTHGETILQIIKFDGVRILLHNVRNSNDKAVIENTMAMLDWICSNDSQKLMEIQEEEKQYETISRAARGGTPLAKEGASRILSLIFKANAGI</sequence>